<feature type="domain" description="Shikimate dehydrogenase substrate binding N-terminal" evidence="4">
    <location>
        <begin position="6"/>
        <end position="86"/>
    </location>
</feature>
<reference evidence="6" key="1">
    <citation type="submission" date="2016-04" db="EMBL/GenBank/DDBJ databases">
        <title>Draft genome sequence of Paludibacter jiangxiensis strain NM7.</title>
        <authorList>
            <person name="Qiu Y."/>
            <person name="Matsuura N."/>
            <person name="Ohashi A."/>
            <person name="Tourlousse M.D."/>
            <person name="Sekiguchi Y."/>
        </authorList>
    </citation>
    <scope>NUCLEOTIDE SEQUENCE [LARGE SCALE GENOMIC DNA]</scope>
    <source>
        <strain evidence="6">NM7</strain>
    </source>
</reference>
<evidence type="ECO:0000313" key="5">
    <source>
        <dbReference type="EMBL" id="GAT62178.1"/>
    </source>
</evidence>
<protein>
    <submittedName>
        <fullName evidence="5">Shikimate dehydrogenase</fullName>
    </submittedName>
</protein>
<dbReference type="GO" id="GO:0009073">
    <property type="term" value="P:aromatic amino acid family biosynthetic process"/>
    <property type="evidence" value="ECO:0007669"/>
    <property type="project" value="UniProtKB-KW"/>
</dbReference>
<organism evidence="5 6">
    <name type="scientific">Paludibacter jiangxiensis</name>
    <dbReference type="NCBI Taxonomy" id="681398"/>
    <lineage>
        <taxon>Bacteria</taxon>
        <taxon>Pseudomonadati</taxon>
        <taxon>Bacteroidota</taxon>
        <taxon>Bacteroidia</taxon>
        <taxon>Bacteroidales</taxon>
        <taxon>Paludibacteraceae</taxon>
        <taxon>Paludibacter</taxon>
    </lineage>
</organism>
<dbReference type="InterPro" id="IPR022893">
    <property type="entry name" value="Shikimate_DH_fam"/>
</dbReference>
<evidence type="ECO:0000256" key="1">
    <source>
        <dbReference type="ARBA" id="ARBA00004871"/>
    </source>
</evidence>
<sequence length="245" mass="27367">MLLFGLIGHPLGHSFSKKYFTEKFEREGIDAAYELFDIDDIALLPEVLKDERLIGLNVTIPYKEQVIPYLDALDERAAEIGAVNVIRIVRDGEHILLTGSNSDVVGFRESIRPMLKPHHKKALVLGTGGASKAVIYGLKELNITSTLVSRSPLKDGLTYDQLNEEILKEYTVIVNASPVGTFPHDDEAPAIPYEFVTPDHLLYDLVYNPPRTRFLALGQEKGAAIKNGLEMLEGQAVEAWKIWNR</sequence>
<dbReference type="GO" id="GO:0005829">
    <property type="term" value="C:cytosol"/>
    <property type="evidence" value="ECO:0007669"/>
    <property type="project" value="TreeGrafter"/>
</dbReference>
<evidence type="ECO:0000313" key="6">
    <source>
        <dbReference type="Proteomes" id="UP000076586"/>
    </source>
</evidence>
<accession>A0A170YYB8</accession>
<keyword evidence="6" id="KW-1185">Reference proteome</keyword>
<evidence type="ECO:0000256" key="2">
    <source>
        <dbReference type="ARBA" id="ARBA00023002"/>
    </source>
</evidence>
<dbReference type="InterPro" id="IPR046346">
    <property type="entry name" value="Aminoacid_DH-like_N_sf"/>
</dbReference>
<dbReference type="OrthoDB" id="9792692at2"/>
<dbReference type="CDD" id="cd01065">
    <property type="entry name" value="NAD_bind_Shikimate_DH"/>
    <property type="match status" value="1"/>
</dbReference>
<keyword evidence="3" id="KW-0028">Amino-acid biosynthesis</keyword>
<dbReference type="PANTHER" id="PTHR21089:SF1">
    <property type="entry name" value="BIFUNCTIONAL 3-DEHYDROQUINATE DEHYDRATASE_SHIKIMATE DEHYDROGENASE, CHLOROPLASTIC"/>
    <property type="match status" value="1"/>
</dbReference>
<proteinExistence type="predicted"/>
<comment type="pathway">
    <text evidence="1">Metabolic intermediate biosynthesis; chorismate biosynthesis; chorismate from D-erythrose 4-phosphate and phosphoenolpyruvate: step 4/7.</text>
</comment>
<dbReference type="Gene3D" id="3.40.50.10860">
    <property type="entry name" value="Leucine Dehydrogenase, chain A, domain 1"/>
    <property type="match status" value="1"/>
</dbReference>
<dbReference type="EMBL" id="BDCR01000001">
    <property type="protein sequence ID" value="GAT62178.1"/>
    <property type="molecule type" value="Genomic_DNA"/>
</dbReference>
<dbReference type="Gene3D" id="3.40.50.720">
    <property type="entry name" value="NAD(P)-binding Rossmann-like Domain"/>
    <property type="match status" value="1"/>
</dbReference>
<dbReference type="GO" id="GO:0004764">
    <property type="term" value="F:shikimate 3-dehydrogenase (NADP+) activity"/>
    <property type="evidence" value="ECO:0007669"/>
    <property type="project" value="InterPro"/>
</dbReference>
<keyword evidence="2" id="KW-0560">Oxidoreductase</keyword>
<dbReference type="AlphaFoldDB" id="A0A170YYB8"/>
<comment type="caution">
    <text evidence="5">The sequence shown here is derived from an EMBL/GenBank/DDBJ whole genome shotgun (WGS) entry which is preliminary data.</text>
</comment>
<dbReference type="GO" id="GO:0050661">
    <property type="term" value="F:NADP binding"/>
    <property type="evidence" value="ECO:0007669"/>
    <property type="project" value="TreeGrafter"/>
</dbReference>
<dbReference type="SUPFAM" id="SSF53223">
    <property type="entry name" value="Aminoacid dehydrogenase-like, N-terminal domain"/>
    <property type="match status" value="1"/>
</dbReference>
<dbReference type="GO" id="GO:0009423">
    <property type="term" value="P:chorismate biosynthetic process"/>
    <property type="evidence" value="ECO:0007669"/>
    <property type="project" value="TreeGrafter"/>
</dbReference>
<gene>
    <name evidence="5" type="ORF">PJIAN_1770</name>
</gene>
<evidence type="ECO:0000259" key="4">
    <source>
        <dbReference type="Pfam" id="PF08501"/>
    </source>
</evidence>
<dbReference type="InterPro" id="IPR013708">
    <property type="entry name" value="Shikimate_DH-bd_N"/>
</dbReference>
<dbReference type="Proteomes" id="UP000076586">
    <property type="component" value="Unassembled WGS sequence"/>
</dbReference>
<evidence type="ECO:0000256" key="3">
    <source>
        <dbReference type="ARBA" id="ARBA00023141"/>
    </source>
</evidence>
<dbReference type="RefSeq" id="WP_068702159.1">
    <property type="nucleotide sequence ID" value="NZ_BDCR01000001.1"/>
</dbReference>
<dbReference type="GO" id="GO:0019632">
    <property type="term" value="P:shikimate metabolic process"/>
    <property type="evidence" value="ECO:0007669"/>
    <property type="project" value="TreeGrafter"/>
</dbReference>
<name>A0A170YYB8_9BACT</name>
<dbReference type="Pfam" id="PF08501">
    <property type="entry name" value="Shikimate_dh_N"/>
    <property type="match status" value="1"/>
</dbReference>
<dbReference type="InterPro" id="IPR036291">
    <property type="entry name" value="NAD(P)-bd_dom_sf"/>
</dbReference>
<dbReference type="SUPFAM" id="SSF51735">
    <property type="entry name" value="NAD(P)-binding Rossmann-fold domains"/>
    <property type="match status" value="1"/>
</dbReference>
<keyword evidence="3" id="KW-0057">Aromatic amino acid biosynthesis</keyword>
<dbReference type="PANTHER" id="PTHR21089">
    <property type="entry name" value="SHIKIMATE DEHYDROGENASE"/>
    <property type="match status" value="1"/>
</dbReference>
<reference evidence="6" key="2">
    <citation type="journal article" date="2017" name="Genome Announc.">
        <title>Draft genome sequence of Paludibacter jiangxiensis NM7(T), a propionate-producing fermentative bacterium.</title>
        <authorList>
            <person name="Qiu Y.-L."/>
            <person name="Tourlousse D.M."/>
            <person name="Matsuura N."/>
            <person name="Ohashi A."/>
            <person name="Sekiguchi Y."/>
        </authorList>
    </citation>
    <scope>NUCLEOTIDE SEQUENCE [LARGE SCALE GENOMIC DNA]</scope>
    <source>
        <strain evidence="6">NM7</strain>
    </source>
</reference>
<dbReference type="STRING" id="681398.PJIAN_1770"/>